<protein>
    <submittedName>
        <fullName evidence="1">Uncharacterized protein</fullName>
    </submittedName>
</protein>
<accession>A0AAP9EC90</accession>
<gene>
    <name evidence="1" type="ORF">FGL83_05405</name>
</gene>
<keyword evidence="2" id="KW-1185">Reference proteome</keyword>
<proteinExistence type="predicted"/>
<name>A0AAP9EC90_LEULA</name>
<dbReference type="GeneID" id="66531625"/>
<organism evidence="1 2">
    <name type="scientific">Leuconostoc lactis</name>
    <dbReference type="NCBI Taxonomy" id="1246"/>
    <lineage>
        <taxon>Bacteria</taxon>
        <taxon>Bacillati</taxon>
        <taxon>Bacillota</taxon>
        <taxon>Bacilli</taxon>
        <taxon>Lactobacillales</taxon>
        <taxon>Lactobacillaceae</taxon>
        <taxon>Leuconostoc</taxon>
    </lineage>
</organism>
<dbReference type="RefSeq" id="WP_147001046.1">
    <property type="nucleotide sequence ID" value="NZ_CP042387.1"/>
</dbReference>
<evidence type="ECO:0000313" key="1">
    <source>
        <dbReference type="EMBL" id="QEA44132.1"/>
    </source>
</evidence>
<evidence type="ECO:0000313" key="2">
    <source>
        <dbReference type="Proteomes" id="UP000321298"/>
    </source>
</evidence>
<dbReference type="Proteomes" id="UP000321298">
    <property type="component" value="Chromosome"/>
</dbReference>
<dbReference type="EMBL" id="CP042387">
    <property type="protein sequence ID" value="QEA44132.1"/>
    <property type="molecule type" value="Genomic_DNA"/>
</dbReference>
<reference evidence="1 2" key="1">
    <citation type="submission" date="2019-06" db="EMBL/GenBank/DDBJ databases">
        <title>Genome analyses of bacteria isolated from kimchi.</title>
        <authorList>
            <person name="Lee S."/>
            <person name="Ahn S."/>
            <person name="Roh S."/>
        </authorList>
    </citation>
    <scope>NUCLEOTIDE SEQUENCE [LARGE SCALE GENOMIC DNA]</scope>
    <source>
        <strain evidence="1 2">CBA3625</strain>
    </source>
</reference>
<dbReference type="AlphaFoldDB" id="A0AAP9EC90"/>
<sequence>MSIELRGFEEFGRKLDDLSKKAEALNGEHQVPINDEFVQKHSNFSSMSELLEIGGFSSIEEADDEKFDQFISDNTDFDSWNDFLDDFAADYVRNQLGF</sequence>